<feature type="domain" description="DUF58" evidence="2">
    <location>
        <begin position="203"/>
        <end position="348"/>
    </location>
</feature>
<dbReference type="EMBL" id="AP018042">
    <property type="protein sequence ID" value="BAX78723.1"/>
    <property type="molecule type" value="Genomic_DNA"/>
</dbReference>
<protein>
    <submittedName>
        <fullName evidence="3">Cell division protein FtsB</fullName>
    </submittedName>
</protein>
<organism evidence="3 4">
    <name type="scientific">Labilibaculum antarcticum</name>
    <dbReference type="NCBI Taxonomy" id="1717717"/>
    <lineage>
        <taxon>Bacteria</taxon>
        <taxon>Pseudomonadati</taxon>
        <taxon>Bacteroidota</taxon>
        <taxon>Bacteroidia</taxon>
        <taxon>Marinilabiliales</taxon>
        <taxon>Marinifilaceae</taxon>
        <taxon>Labilibaculum</taxon>
    </lineage>
</organism>
<dbReference type="Pfam" id="PF01882">
    <property type="entry name" value="DUF58"/>
    <property type="match status" value="1"/>
</dbReference>
<dbReference type="PANTHER" id="PTHR33608">
    <property type="entry name" value="BLL2464 PROTEIN"/>
    <property type="match status" value="1"/>
</dbReference>
<reference evidence="4" key="2">
    <citation type="journal article" date="2020" name="Antonie Van Leeuwenhoek">
        <title>Labilibaculum antarcticum sp. nov., a novel facultative anaerobic, psychrotorelant bacterium isolated from marine sediment of Antarctica.</title>
        <authorList>
            <person name="Watanabe M."/>
            <person name="Kojima H."/>
            <person name="Fukui M."/>
        </authorList>
    </citation>
    <scope>NUCLEOTIDE SEQUENCE [LARGE SCALE GENOMIC DNA]</scope>
    <source>
        <strain evidence="4">SPP2</strain>
    </source>
</reference>
<sequence>MKFIKSIYLTQNLYWGMVLLALISILGHFIPLLFPVARLLLLLFFVCLGLDIFILYRSKKGIIASRKCPEKLSNGDDNSISIFVENENPLATRIDIIDELPAQFQKRDFLYSFQLKSGEKKQIDYDVRPTERGEYHFGLLNVYVSSFLRLIQRRYKIEAEQMLPCYPSFMQMRQYELLAFSNRLNDYGVKRIRRIGHQMEFDQIREYVKGDDYRTINWKATARKSQIMVNQYQDEKSQPVYCLIDTGRSMKMPFNGLTLLDYAINTSLVISNTAVIKNDKAGLICFGKDINAHIPADGRRTQIRKIMEVLYNQKTNYPESNYELLHSSARRLLRNRSLLILFTNFESLDSMKRQLPYLQGLAKDHLLMVIFFTNTEIQEITQQSAKTIEEIYIKTIGEKFIYDKKLIVKELEKYGIHAILSDPKDLTINTLNKYLEFKSRGLI</sequence>
<keyword evidence="3" id="KW-0131">Cell cycle</keyword>
<accession>A0A1Y1CF45</accession>
<evidence type="ECO:0000256" key="1">
    <source>
        <dbReference type="SAM" id="Phobius"/>
    </source>
</evidence>
<dbReference type="RefSeq" id="WP_096427644.1">
    <property type="nucleotide sequence ID" value="NZ_AP018042.1"/>
</dbReference>
<evidence type="ECO:0000313" key="4">
    <source>
        <dbReference type="Proteomes" id="UP000218267"/>
    </source>
</evidence>
<gene>
    <name evidence="3" type="ORF">ALGA_0328</name>
</gene>
<evidence type="ECO:0000259" key="2">
    <source>
        <dbReference type="Pfam" id="PF01882"/>
    </source>
</evidence>
<feature type="transmembrane region" description="Helical" evidence="1">
    <location>
        <begin position="36"/>
        <end position="56"/>
    </location>
</feature>
<reference evidence="3 4" key="1">
    <citation type="journal article" date="2018" name="Mar. Genomics">
        <title>Complete genome sequence of Marinifilaceae bacterium strain SPP2, isolated from the Antarctic marine sediment.</title>
        <authorList>
            <person name="Watanabe M."/>
            <person name="Kojima H."/>
            <person name="Fukui M."/>
        </authorList>
    </citation>
    <scope>NUCLEOTIDE SEQUENCE [LARGE SCALE GENOMIC DNA]</scope>
    <source>
        <strain evidence="3 4">SPP2</strain>
    </source>
</reference>
<name>A0A1Y1CF45_9BACT</name>
<dbReference type="Proteomes" id="UP000218267">
    <property type="component" value="Chromosome"/>
</dbReference>
<keyword evidence="1" id="KW-0812">Transmembrane</keyword>
<keyword evidence="1" id="KW-1133">Transmembrane helix</keyword>
<dbReference type="InterPro" id="IPR002881">
    <property type="entry name" value="DUF58"/>
</dbReference>
<dbReference type="PANTHER" id="PTHR33608:SF3">
    <property type="entry name" value="SLR2013 PROTEIN"/>
    <property type="match status" value="1"/>
</dbReference>
<dbReference type="OrthoDB" id="845740at2"/>
<dbReference type="GO" id="GO:0051301">
    <property type="term" value="P:cell division"/>
    <property type="evidence" value="ECO:0007669"/>
    <property type="project" value="UniProtKB-KW"/>
</dbReference>
<evidence type="ECO:0000313" key="3">
    <source>
        <dbReference type="EMBL" id="BAX78723.1"/>
    </source>
</evidence>
<feature type="transmembrane region" description="Helical" evidence="1">
    <location>
        <begin position="12"/>
        <end position="30"/>
    </location>
</feature>
<proteinExistence type="predicted"/>
<keyword evidence="3" id="KW-0132">Cell division</keyword>
<dbReference type="AlphaFoldDB" id="A0A1Y1CF45"/>
<dbReference type="KEGG" id="mbas:ALGA_0328"/>
<keyword evidence="1" id="KW-0472">Membrane</keyword>
<keyword evidence="4" id="KW-1185">Reference proteome</keyword>